<dbReference type="AlphaFoldDB" id="A0A383D8X1"/>
<dbReference type="EMBL" id="UINC01215188">
    <property type="protein sequence ID" value="SVE40764.1"/>
    <property type="molecule type" value="Genomic_DNA"/>
</dbReference>
<proteinExistence type="predicted"/>
<organism evidence="2">
    <name type="scientific">marine metagenome</name>
    <dbReference type="NCBI Taxonomy" id="408172"/>
    <lineage>
        <taxon>unclassified sequences</taxon>
        <taxon>metagenomes</taxon>
        <taxon>ecological metagenomes</taxon>
    </lineage>
</organism>
<sequence>EKLGKLPLAEKNLGTLLLLFLLTQFFVYAYSGLKWPTLSQYIDNTFIHPGNSINLSDTRGTIAIYPAFVFFIFCFKNIRDRIKSGQVKWFLFAVIGVNLVLVTTIFAIPRVKFIVDNLDKSYEERAENSGSSDMPNQFKATYQVAHELKKRIKKGQSVFLPPGDSEGSVRSVMIQVLFPQNLHFANDSKFKKNLKGNTPSVYVTKGSDEVSRFCDDLNRVTLGKTGFFMCQPEKR</sequence>
<feature type="non-terminal residue" evidence="2">
    <location>
        <position position="1"/>
    </location>
</feature>
<keyword evidence="1" id="KW-0812">Transmembrane</keyword>
<protein>
    <submittedName>
        <fullName evidence="2">Uncharacterized protein</fullName>
    </submittedName>
</protein>
<feature type="transmembrane region" description="Helical" evidence="1">
    <location>
        <begin position="12"/>
        <end position="31"/>
    </location>
</feature>
<accession>A0A383D8X1</accession>
<evidence type="ECO:0000256" key="1">
    <source>
        <dbReference type="SAM" id="Phobius"/>
    </source>
</evidence>
<keyword evidence="1" id="KW-1133">Transmembrane helix</keyword>
<reference evidence="2" key="1">
    <citation type="submission" date="2018-05" db="EMBL/GenBank/DDBJ databases">
        <authorList>
            <person name="Lanie J.A."/>
            <person name="Ng W.-L."/>
            <person name="Kazmierczak K.M."/>
            <person name="Andrzejewski T.M."/>
            <person name="Davidsen T.M."/>
            <person name="Wayne K.J."/>
            <person name="Tettelin H."/>
            <person name="Glass J.I."/>
            <person name="Rusch D."/>
            <person name="Podicherti R."/>
            <person name="Tsui H.-C.T."/>
            <person name="Winkler M.E."/>
        </authorList>
    </citation>
    <scope>NUCLEOTIDE SEQUENCE</scope>
</reference>
<name>A0A383D8X1_9ZZZZ</name>
<feature type="transmembrane region" description="Helical" evidence="1">
    <location>
        <begin position="90"/>
        <end position="108"/>
    </location>
</feature>
<feature type="transmembrane region" description="Helical" evidence="1">
    <location>
        <begin position="62"/>
        <end position="78"/>
    </location>
</feature>
<keyword evidence="1" id="KW-0472">Membrane</keyword>
<evidence type="ECO:0000313" key="2">
    <source>
        <dbReference type="EMBL" id="SVE40764.1"/>
    </source>
</evidence>
<gene>
    <name evidence="2" type="ORF">METZ01_LOCUS493618</name>
</gene>